<accession>A0A518AGW3</accession>
<feature type="chain" id="PRO_5022004206" description="LTD domain-containing protein" evidence="1">
    <location>
        <begin position="26"/>
        <end position="242"/>
    </location>
</feature>
<sequence precursor="true">MKLQQLCLAVAVAALAVVSSRVVQAEVIITELRSKSQTNPEDYFELTNLGDTPADITGWQFDDESADIAEAAPLMGISTIAPGESVVFFQLDENDPLSPAYDPAGEIELFRSFWGGLPGVQVGYQGGAGLGKGDAIVLFDSSDNLIIELAYGLTTPNETHAGDWAAGNTDGSDTYENQSAVWVPGSDGEFELAAAGVYGSFADTSGDFGSPGIVDAAVPEPAACVLAGLALAGMMAICRRVS</sequence>
<evidence type="ECO:0000259" key="2">
    <source>
        <dbReference type="PROSITE" id="PS51841"/>
    </source>
</evidence>
<evidence type="ECO:0000313" key="4">
    <source>
        <dbReference type="Proteomes" id="UP000315750"/>
    </source>
</evidence>
<reference evidence="3 4" key="1">
    <citation type="submission" date="2019-02" db="EMBL/GenBank/DDBJ databases">
        <title>Deep-cultivation of Planctomycetes and their phenomic and genomic characterization uncovers novel biology.</title>
        <authorList>
            <person name="Wiegand S."/>
            <person name="Jogler M."/>
            <person name="Boedeker C."/>
            <person name="Pinto D."/>
            <person name="Vollmers J."/>
            <person name="Rivas-Marin E."/>
            <person name="Kohn T."/>
            <person name="Peeters S.H."/>
            <person name="Heuer A."/>
            <person name="Rast P."/>
            <person name="Oberbeckmann S."/>
            <person name="Bunk B."/>
            <person name="Jeske O."/>
            <person name="Meyerdierks A."/>
            <person name="Storesund J.E."/>
            <person name="Kallscheuer N."/>
            <person name="Luecker S."/>
            <person name="Lage O.M."/>
            <person name="Pohl T."/>
            <person name="Merkel B.J."/>
            <person name="Hornburger P."/>
            <person name="Mueller R.-W."/>
            <person name="Bruemmer F."/>
            <person name="Labrenz M."/>
            <person name="Spormann A.M."/>
            <person name="Op den Camp H."/>
            <person name="Overmann J."/>
            <person name="Amann R."/>
            <person name="Jetten M.S.M."/>
            <person name="Mascher T."/>
            <person name="Medema M.H."/>
            <person name="Devos D.P."/>
            <person name="Kaster A.-K."/>
            <person name="Ovreas L."/>
            <person name="Rohde M."/>
            <person name="Galperin M.Y."/>
            <person name="Jogler C."/>
        </authorList>
    </citation>
    <scope>NUCLEOTIDE SEQUENCE [LARGE SCALE GENOMIC DNA]</scope>
    <source>
        <strain evidence="3 4">Pan181</strain>
    </source>
</reference>
<protein>
    <recommendedName>
        <fullName evidence="2">LTD domain-containing protein</fullName>
    </recommendedName>
</protein>
<organism evidence="3 4">
    <name type="scientific">Aeoliella mucimassa</name>
    <dbReference type="NCBI Taxonomy" id="2527972"/>
    <lineage>
        <taxon>Bacteria</taxon>
        <taxon>Pseudomonadati</taxon>
        <taxon>Planctomycetota</taxon>
        <taxon>Planctomycetia</taxon>
        <taxon>Pirellulales</taxon>
        <taxon>Lacipirellulaceae</taxon>
        <taxon>Aeoliella</taxon>
    </lineage>
</organism>
<gene>
    <name evidence="3" type="ORF">Pan181_01520</name>
</gene>
<dbReference type="OrthoDB" id="282710at2"/>
<feature type="domain" description="LTD" evidence="2">
    <location>
        <begin position="19"/>
        <end position="155"/>
    </location>
</feature>
<evidence type="ECO:0000313" key="3">
    <source>
        <dbReference type="EMBL" id="QDU53973.1"/>
    </source>
</evidence>
<dbReference type="RefSeq" id="WP_145245010.1">
    <property type="nucleotide sequence ID" value="NZ_CP036278.1"/>
</dbReference>
<dbReference type="InterPro" id="IPR001322">
    <property type="entry name" value="Lamin_tail_dom"/>
</dbReference>
<feature type="signal peptide" evidence="1">
    <location>
        <begin position="1"/>
        <end position="25"/>
    </location>
</feature>
<keyword evidence="4" id="KW-1185">Reference proteome</keyword>
<dbReference type="Proteomes" id="UP000315750">
    <property type="component" value="Chromosome"/>
</dbReference>
<dbReference type="Pfam" id="PF00932">
    <property type="entry name" value="LTD"/>
    <property type="match status" value="1"/>
</dbReference>
<dbReference type="PROSITE" id="PS51841">
    <property type="entry name" value="LTD"/>
    <property type="match status" value="1"/>
</dbReference>
<keyword evidence="1" id="KW-0732">Signal</keyword>
<dbReference type="KEGG" id="amuc:Pan181_01520"/>
<proteinExistence type="predicted"/>
<name>A0A518AGW3_9BACT</name>
<dbReference type="AlphaFoldDB" id="A0A518AGW3"/>
<evidence type="ECO:0000256" key="1">
    <source>
        <dbReference type="SAM" id="SignalP"/>
    </source>
</evidence>
<dbReference type="EMBL" id="CP036278">
    <property type="protein sequence ID" value="QDU53973.1"/>
    <property type="molecule type" value="Genomic_DNA"/>
</dbReference>